<dbReference type="AlphaFoldDB" id="A0A161HJ21"/>
<keyword evidence="2" id="KW-0645">Protease</keyword>
<keyword evidence="4" id="KW-0720">Serine protease</keyword>
<keyword evidence="9" id="KW-0732">Signal</keyword>
<dbReference type="KEGG" id="dko:I596_473"/>
<proteinExistence type="inferred from homology"/>
<accession>A0A161HJ21</accession>
<dbReference type="InterPro" id="IPR029058">
    <property type="entry name" value="AB_hydrolase_fold"/>
</dbReference>
<keyword evidence="13" id="KW-1185">Reference proteome</keyword>
<dbReference type="GO" id="GO:0006508">
    <property type="term" value="P:proteolysis"/>
    <property type="evidence" value="ECO:0007669"/>
    <property type="project" value="UniProtKB-KW"/>
</dbReference>
<gene>
    <name evidence="12" type="ORF">I596_473</name>
</gene>
<dbReference type="InterPro" id="IPR002471">
    <property type="entry name" value="Pept_S9_AS"/>
</dbReference>
<dbReference type="InterPro" id="IPR011042">
    <property type="entry name" value="6-blade_b-propeller_TolB-like"/>
</dbReference>
<dbReference type="InterPro" id="IPR023302">
    <property type="entry name" value="Pept_S9A_N"/>
</dbReference>
<dbReference type="PROSITE" id="PS00708">
    <property type="entry name" value="PRO_ENDOPEP_SER"/>
    <property type="match status" value="1"/>
</dbReference>
<reference evidence="12 13" key="1">
    <citation type="submission" date="2016-04" db="EMBL/GenBank/DDBJ databases">
        <title>Complete genome sequence of Dokdonella koreensis DS-123T.</title>
        <authorList>
            <person name="Kim J.F."/>
            <person name="Lee H."/>
            <person name="Kwak M.-J."/>
        </authorList>
    </citation>
    <scope>NUCLEOTIDE SEQUENCE [LARGE SCALE GENOMIC DNA]</scope>
    <source>
        <strain evidence="12 13">DS-123</strain>
    </source>
</reference>
<evidence type="ECO:0000259" key="11">
    <source>
        <dbReference type="Pfam" id="PF02897"/>
    </source>
</evidence>
<comment type="similarity">
    <text evidence="1">Belongs to the peptidase S9A family.</text>
</comment>
<dbReference type="InterPro" id="IPR002470">
    <property type="entry name" value="Peptidase_S9A"/>
</dbReference>
<dbReference type="OrthoDB" id="4269629at2"/>
<keyword evidence="3" id="KW-0378">Hydrolase</keyword>
<sequence length="653" mass="72334">MSLRTPLIASALTAALALAGCKQPDPPAAASPPAAPASTVAEVARPAKHYTIEDFIDTVAIAGASFSPDESRILFSSNKTGVWNAYTISAAGGDWTPITQSTTDNNNAVAWFPADDRKLITRDQGGDELNHLYVIELDGSEKDLTPGEKLKAQFAGFNHEGNAFYVITNERDPKFFDLYRYDAKTYARERLYENNEGYEIGPLSRDERWLALGKSRTTNDNDLYLFDRREKKLTHLSKHEGDASFSPQDFAPDGRSLLYLTNDGSEFERLRRYVIDGGTHEDVQREDWDIVYSYFSHNGKYRVVAINQDGSTRFEVYETASGSRVALPKLPAGEIRGVNIGRSEQRATFYLNGDRQPSDLYVLEFGQADAKRLTSTLSPKIDQADLVDSSVVRFKSFDGLEIPNVLWKPHQATAQSKAPAIVWVHGGPGGQTTRAYNPLLQYLANNGYVVLGINNRGSSGYGKTFFAADDGKHGREPLWDCVEAKKYLQGLDYVDGERIAIAGGSYGGYMTLAALAFKPEEFKVGVDIFGVSNWLRTLESIPPYWESFREALYQEVGNPETQRDFLIETSPLFHADKITKPLIVLQGKNDPRVLLAESDEIVAAVKKNGVPVEYVVFDDEGHGFTKKKNQIEGYGAILRFLDTHLKGNGAAAP</sequence>
<dbReference type="PATRIC" id="fig|1300342.3.peg.462"/>
<dbReference type="Proteomes" id="UP000076830">
    <property type="component" value="Chromosome"/>
</dbReference>
<evidence type="ECO:0000256" key="7">
    <source>
        <dbReference type="ARBA" id="ARBA00032596"/>
    </source>
</evidence>
<feature type="chain" id="PRO_5007822769" description="Acyl-peptide hydrolase" evidence="9">
    <location>
        <begin position="20"/>
        <end position="653"/>
    </location>
</feature>
<evidence type="ECO:0000259" key="10">
    <source>
        <dbReference type="Pfam" id="PF00326"/>
    </source>
</evidence>
<dbReference type="Pfam" id="PF07676">
    <property type="entry name" value="PD40"/>
    <property type="match status" value="1"/>
</dbReference>
<dbReference type="Pfam" id="PF02897">
    <property type="entry name" value="Peptidase_S9_N"/>
    <property type="match status" value="1"/>
</dbReference>
<feature type="domain" description="Peptidase S9 prolyl oligopeptidase catalytic" evidence="10">
    <location>
        <begin position="440"/>
        <end position="647"/>
    </location>
</feature>
<evidence type="ECO:0000256" key="4">
    <source>
        <dbReference type="ARBA" id="ARBA00022825"/>
    </source>
</evidence>
<evidence type="ECO:0000256" key="2">
    <source>
        <dbReference type="ARBA" id="ARBA00022670"/>
    </source>
</evidence>
<evidence type="ECO:0000256" key="8">
    <source>
        <dbReference type="ARBA" id="ARBA00045885"/>
    </source>
</evidence>
<keyword evidence="5" id="KW-0007">Acetylation</keyword>
<dbReference type="STRING" id="1300342.I596_473"/>
<evidence type="ECO:0000256" key="6">
    <source>
        <dbReference type="ARBA" id="ARBA00032284"/>
    </source>
</evidence>
<dbReference type="SUPFAM" id="SSF53474">
    <property type="entry name" value="alpha/beta-Hydrolases"/>
    <property type="match status" value="1"/>
</dbReference>
<protein>
    <recommendedName>
        <fullName evidence="7">Acyl-peptide hydrolase</fullName>
    </recommendedName>
    <alternativeName>
        <fullName evidence="6">Acylaminoacyl-peptidase</fullName>
    </alternativeName>
</protein>
<evidence type="ECO:0000256" key="3">
    <source>
        <dbReference type="ARBA" id="ARBA00022801"/>
    </source>
</evidence>
<dbReference type="Gene3D" id="3.40.50.1820">
    <property type="entry name" value="alpha/beta hydrolase"/>
    <property type="match status" value="1"/>
</dbReference>
<name>A0A161HJ21_9GAMM</name>
<dbReference type="InterPro" id="IPR011659">
    <property type="entry name" value="WD40"/>
</dbReference>
<dbReference type="EMBL" id="CP015249">
    <property type="protein sequence ID" value="ANB16510.1"/>
    <property type="molecule type" value="Genomic_DNA"/>
</dbReference>
<evidence type="ECO:0000256" key="5">
    <source>
        <dbReference type="ARBA" id="ARBA00022990"/>
    </source>
</evidence>
<dbReference type="GO" id="GO:0004252">
    <property type="term" value="F:serine-type endopeptidase activity"/>
    <property type="evidence" value="ECO:0007669"/>
    <property type="project" value="InterPro"/>
</dbReference>
<comment type="function">
    <text evidence="8">This enzyme catalyzes the hydrolysis of the N-terminal peptide bond of an N-acetylated peptide to generate an N-acetylated amino acid and a peptide with a free N-terminus. It preferentially cleaves off Ac-Ala, Ac-Met and Ac-Ser. Also, involved in the degradation of oxidized and glycated proteins.</text>
</comment>
<evidence type="ECO:0000313" key="12">
    <source>
        <dbReference type="EMBL" id="ANB16510.1"/>
    </source>
</evidence>
<dbReference type="PANTHER" id="PTHR42776:SF27">
    <property type="entry name" value="DIPEPTIDYL PEPTIDASE FAMILY MEMBER 6"/>
    <property type="match status" value="1"/>
</dbReference>
<evidence type="ECO:0000256" key="9">
    <source>
        <dbReference type="SAM" id="SignalP"/>
    </source>
</evidence>
<evidence type="ECO:0000313" key="13">
    <source>
        <dbReference type="Proteomes" id="UP000076830"/>
    </source>
</evidence>
<dbReference type="Pfam" id="PF00326">
    <property type="entry name" value="Peptidase_S9"/>
    <property type="match status" value="1"/>
</dbReference>
<evidence type="ECO:0000256" key="1">
    <source>
        <dbReference type="ARBA" id="ARBA00005228"/>
    </source>
</evidence>
<dbReference type="PROSITE" id="PS51257">
    <property type="entry name" value="PROKAR_LIPOPROTEIN"/>
    <property type="match status" value="1"/>
</dbReference>
<feature type="signal peptide" evidence="9">
    <location>
        <begin position="1"/>
        <end position="19"/>
    </location>
</feature>
<dbReference type="Gene3D" id="2.120.10.30">
    <property type="entry name" value="TolB, C-terminal domain"/>
    <property type="match status" value="2"/>
</dbReference>
<dbReference type="SUPFAM" id="SSF82171">
    <property type="entry name" value="DPP6 N-terminal domain-like"/>
    <property type="match status" value="1"/>
</dbReference>
<feature type="domain" description="Peptidase S9A N-terminal" evidence="11">
    <location>
        <begin position="122"/>
        <end position="365"/>
    </location>
</feature>
<dbReference type="PANTHER" id="PTHR42776">
    <property type="entry name" value="SERINE PEPTIDASE S9 FAMILY MEMBER"/>
    <property type="match status" value="1"/>
</dbReference>
<organism evidence="12 13">
    <name type="scientific">Dokdonella koreensis DS-123</name>
    <dbReference type="NCBI Taxonomy" id="1300342"/>
    <lineage>
        <taxon>Bacteria</taxon>
        <taxon>Pseudomonadati</taxon>
        <taxon>Pseudomonadota</taxon>
        <taxon>Gammaproteobacteria</taxon>
        <taxon>Lysobacterales</taxon>
        <taxon>Rhodanobacteraceae</taxon>
        <taxon>Dokdonella</taxon>
    </lineage>
</organism>
<dbReference type="RefSeq" id="WP_150131974.1">
    <property type="nucleotide sequence ID" value="NZ_CP015249.1"/>
</dbReference>
<dbReference type="InterPro" id="IPR001375">
    <property type="entry name" value="Peptidase_S9_cat"/>
</dbReference>
<dbReference type="PRINTS" id="PR00862">
    <property type="entry name" value="PROLIGOPTASE"/>
</dbReference>